<keyword evidence="2" id="KW-0732">Signal</keyword>
<accession>A0A831LDF3</accession>
<gene>
    <name evidence="3" type="ORF">ENN90_13365</name>
</gene>
<organism evidence="3">
    <name type="scientific">Mariniphaga anaerophila</name>
    <dbReference type="NCBI Taxonomy" id="1484053"/>
    <lineage>
        <taxon>Bacteria</taxon>
        <taxon>Pseudomonadati</taxon>
        <taxon>Bacteroidota</taxon>
        <taxon>Bacteroidia</taxon>
        <taxon>Marinilabiliales</taxon>
        <taxon>Prolixibacteraceae</taxon>
        <taxon>Mariniphaga</taxon>
    </lineage>
</organism>
<dbReference type="EMBL" id="DSDK01000748">
    <property type="protein sequence ID" value="HDR52584.1"/>
    <property type="molecule type" value="Genomic_DNA"/>
</dbReference>
<keyword evidence="1" id="KW-1133">Transmembrane helix</keyword>
<name>A0A831LDF3_9BACT</name>
<evidence type="ECO:0000256" key="1">
    <source>
        <dbReference type="SAM" id="Phobius"/>
    </source>
</evidence>
<proteinExistence type="predicted"/>
<protein>
    <submittedName>
        <fullName evidence="3">Uncharacterized protein</fullName>
    </submittedName>
</protein>
<sequence>MKQVLILLFFLTFSVSAMAQDEVGPEGHKLIWFALVLVVAGIVAFFLANSGKSKPSFKISFFNKPKVHVELTKDRMYYPDFLELTVTNTGKTDVDIDTPLLVFSGMWYSRKFKLKGTNNNHYYPLYLMQGQNHTLNIDLNRFYGFDRTLKKLPRVRVVVSEVSGKRLGSRKVLLRKTLFNV</sequence>
<keyword evidence="1" id="KW-0472">Membrane</keyword>
<evidence type="ECO:0000256" key="2">
    <source>
        <dbReference type="SAM" id="SignalP"/>
    </source>
</evidence>
<dbReference type="Proteomes" id="UP000886047">
    <property type="component" value="Unassembled WGS sequence"/>
</dbReference>
<feature type="signal peptide" evidence="2">
    <location>
        <begin position="1"/>
        <end position="19"/>
    </location>
</feature>
<feature type="chain" id="PRO_5033022821" evidence="2">
    <location>
        <begin position="20"/>
        <end position="181"/>
    </location>
</feature>
<reference evidence="3" key="1">
    <citation type="journal article" date="2020" name="mSystems">
        <title>Genome- and Community-Level Interaction Insights into Carbon Utilization and Element Cycling Functions of Hydrothermarchaeota in Hydrothermal Sediment.</title>
        <authorList>
            <person name="Zhou Z."/>
            <person name="Liu Y."/>
            <person name="Xu W."/>
            <person name="Pan J."/>
            <person name="Luo Z.H."/>
            <person name="Li M."/>
        </authorList>
    </citation>
    <scope>NUCLEOTIDE SEQUENCE [LARGE SCALE GENOMIC DNA]</scope>
    <source>
        <strain evidence="3">SpSt-1217</strain>
    </source>
</reference>
<comment type="caution">
    <text evidence="3">The sequence shown here is derived from an EMBL/GenBank/DDBJ whole genome shotgun (WGS) entry which is preliminary data.</text>
</comment>
<keyword evidence="1" id="KW-0812">Transmembrane</keyword>
<dbReference type="AlphaFoldDB" id="A0A831LDF3"/>
<evidence type="ECO:0000313" key="3">
    <source>
        <dbReference type="EMBL" id="HDR52584.1"/>
    </source>
</evidence>
<feature type="transmembrane region" description="Helical" evidence="1">
    <location>
        <begin position="29"/>
        <end position="48"/>
    </location>
</feature>